<dbReference type="Gene3D" id="3.30.497.10">
    <property type="entry name" value="Antithrombin, subunit I, domain 2"/>
    <property type="match status" value="1"/>
</dbReference>
<dbReference type="OrthoDB" id="1063785at2759"/>
<dbReference type="GO" id="GO:0004867">
    <property type="term" value="F:serine-type endopeptidase inhibitor activity"/>
    <property type="evidence" value="ECO:0007669"/>
    <property type="project" value="InterPro"/>
</dbReference>
<dbReference type="InterPro" id="IPR023796">
    <property type="entry name" value="Serpin_dom"/>
</dbReference>
<evidence type="ECO:0000313" key="3">
    <source>
        <dbReference type="EMBL" id="KAA6367631.1"/>
    </source>
</evidence>
<dbReference type="PANTHER" id="PTHR11461">
    <property type="entry name" value="SERINE PROTEASE INHIBITOR, SERPIN"/>
    <property type="match status" value="1"/>
</dbReference>
<dbReference type="AlphaFoldDB" id="A0A5J4UCJ9"/>
<evidence type="ECO:0000259" key="2">
    <source>
        <dbReference type="Pfam" id="PF00079"/>
    </source>
</evidence>
<proteinExistence type="inferred from homology"/>
<dbReference type="Pfam" id="PF00079">
    <property type="entry name" value="Serpin"/>
    <property type="match status" value="1"/>
</dbReference>
<dbReference type="InterPro" id="IPR042178">
    <property type="entry name" value="Serpin_sf_1"/>
</dbReference>
<comment type="caution">
    <text evidence="3">The sequence shown here is derived from an EMBL/GenBank/DDBJ whole genome shotgun (WGS) entry which is preliminary data.</text>
</comment>
<reference evidence="3 4" key="1">
    <citation type="submission" date="2019-03" db="EMBL/GenBank/DDBJ databases">
        <title>Single cell metagenomics reveals metabolic interactions within the superorganism composed of flagellate Streblomastix strix and complex community of Bacteroidetes bacteria on its surface.</title>
        <authorList>
            <person name="Treitli S.C."/>
            <person name="Kolisko M."/>
            <person name="Husnik F."/>
            <person name="Keeling P."/>
            <person name="Hampl V."/>
        </authorList>
    </citation>
    <scope>NUCLEOTIDE SEQUENCE [LARGE SCALE GENOMIC DNA]</scope>
    <source>
        <strain evidence="3">ST1C</strain>
    </source>
</reference>
<dbReference type="GO" id="GO:0005615">
    <property type="term" value="C:extracellular space"/>
    <property type="evidence" value="ECO:0007669"/>
    <property type="project" value="InterPro"/>
</dbReference>
<feature type="non-terminal residue" evidence="3">
    <location>
        <position position="157"/>
    </location>
</feature>
<accession>A0A5J4UCJ9</accession>
<dbReference type="InterPro" id="IPR000215">
    <property type="entry name" value="Serpin_fam"/>
</dbReference>
<evidence type="ECO:0000256" key="1">
    <source>
        <dbReference type="ARBA" id="ARBA00009500"/>
    </source>
</evidence>
<feature type="domain" description="Serpin" evidence="2">
    <location>
        <begin position="37"/>
        <end position="155"/>
    </location>
</feature>
<dbReference type="InterPro" id="IPR036186">
    <property type="entry name" value="Serpin_sf"/>
</dbReference>
<protein>
    <recommendedName>
        <fullName evidence="2">Serpin domain-containing protein</fullName>
    </recommendedName>
</protein>
<dbReference type="SUPFAM" id="SSF56574">
    <property type="entry name" value="Serpins"/>
    <property type="match status" value="1"/>
</dbReference>
<name>A0A5J4UCJ9_9EUKA</name>
<gene>
    <name evidence="3" type="ORF">EZS28_036842</name>
</gene>
<organism evidence="3 4">
    <name type="scientific">Streblomastix strix</name>
    <dbReference type="NCBI Taxonomy" id="222440"/>
    <lineage>
        <taxon>Eukaryota</taxon>
        <taxon>Metamonada</taxon>
        <taxon>Preaxostyla</taxon>
        <taxon>Oxymonadida</taxon>
        <taxon>Streblomastigidae</taxon>
        <taxon>Streblomastix</taxon>
    </lineage>
</organism>
<dbReference type="Proteomes" id="UP000324800">
    <property type="component" value="Unassembled WGS sequence"/>
</dbReference>
<evidence type="ECO:0000313" key="4">
    <source>
        <dbReference type="Proteomes" id="UP000324800"/>
    </source>
</evidence>
<dbReference type="PANTHER" id="PTHR11461:SF211">
    <property type="entry name" value="GH10112P-RELATED"/>
    <property type="match status" value="1"/>
</dbReference>
<dbReference type="EMBL" id="SNRW01018138">
    <property type="protein sequence ID" value="KAA6367631.1"/>
    <property type="molecule type" value="Genomic_DNA"/>
</dbReference>
<sequence length="157" mass="17332">MAKIIETPSPGPPFVFPPPGLKPPLIMQSRDEQRRAICTFSSEILPKLQEITSPGKSVFFSPLSIHEALALASSGSAGQTLDAFIRLLHMPTGKTPLDFQVILTMGKQMENTIQVFNVSNSLWIDQRFPIYKDFLDRCKLGFDANANVLDFQSPAAP</sequence>
<comment type="similarity">
    <text evidence="1">Belongs to the serpin family.</text>
</comment>